<evidence type="ECO:0000313" key="3">
    <source>
        <dbReference type="Proteomes" id="UP000029385"/>
    </source>
</evidence>
<dbReference type="EMBL" id="AVCI01000014">
    <property type="protein sequence ID" value="KFN42206.1"/>
    <property type="molecule type" value="Genomic_DNA"/>
</dbReference>
<dbReference type="InterPro" id="IPR006531">
    <property type="entry name" value="Gp5/Vgr_OB"/>
</dbReference>
<dbReference type="eggNOG" id="COG3501">
    <property type="taxonomic scope" value="Bacteria"/>
</dbReference>
<dbReference type="AlphaFoldDB" id="A0A091AS52"/>
<evidence type="ECO:0000259" key="1">
    <source>
        <dbReference type="Pfam" id="PF04717"/>
    </source>
</evidence>
<accession>A0A091AS52</accession>
<dbReference type="STRING" id="1121015.GCA_000420545_02184"/>
<protein>
    <recommendedName>
        <fullName evidence="1">Gp5/Type VI secretion system Vgr protein OB-fold domain-containing protein</fullName>
    </recommendedName>
</protein>
<comment type="caution">
    <text evidence="2">The sequence shown here is derived from an EMBL/GenBank/DDBJ whole genome shotgun (WGS) entry which is preliminary data.</text>
</comment>
<dbReference type="Proteomes" id="UP000029385">
    <property type="component" value="Unassembled WGS sequence"/>
</dbReference>
<keyword evidence="3" id="KW-1185">Reference proteome</keyword>
<dbReference type="InterPro" id="IPR037026">
    <property type="entry name" value="Vgr_OB-fold_dom_sf"/>
</dbReference>
<evidence type="ECO:0000313" key="2">
    <source>
        <dbReference type="EMBL" id="KFN42206.1"/>
    </source>
</evidence>
<dbReference type="SUPFAM" id="SSF69255">
    <property type="entry name" value="gp5 N-terminal domain-like"/>
    <property type="match status" value="1"/>
</dbReference>
<dbReference type="Pfam" id="PF04717">
    <property type="entry name" value="Phage_base_V"/>
    <property type="match status" value="1"/>
</dbReference>
<dbReference type="Gene3D" id="2.40.50.230">
    <property type="entry name" value="Gp5 N-terminal domain"/>
    <property type="match status" value="1"/>
</dbReference>
<sequence length="239" mass="25871">MNAMGLEQLVVDLAEQSRSRFYGKYRGVVTDNDDPDGLGRIRANVPEVLHDVKTPWALPCAPYAGPDQGLFVIPPVKAGVWIEFEAGDPSRPIWTGTWWADKEAPKNEAASDAVQSRRIFKSATGLMLALDDDAGKISLSDKDAKNFLTIEVSGGKVKVQATTKVVVEAPQIELVENATHPLVFGDDLLTFLNQMINIYTTHTHPGEMALGVFPVTPMTPVPPMPPATPALLSVKVKTG</sequence>
<dbReference type="PATRIC" id="fig|1121015.4.peg.2376"/>
<gene>
    <name evidence="2" type="ORF">N789_14560</name>
</gene>
<name>A0A091AS52_9GAMM</name>
<organism evidence="2 3">
    <name type="scientific">Arenimonas oryziterrae DSM 21050 = YC6267</name>
    <dbReference type="NCBI Taxonomy" id="1121015"/>
    <lineage>
        <taxon>Bacteria</taxon>
        <taxon>Pseudomonadati</taxon>
        <taxon>Pseudomonadota</taxon>
        <taxon>Gammaproteobacteria</taxon>
        <taxon>Lysobacterales</taxon>
        <taxon>Lysobacteraceae</taxon>
        <taxon>Arenimonas</taxon>
    </lineage>
</organism>
<reference evidence="2 3" key="1">
    <citation type="submission" date="2013-09" db="EMBL/GenBank/DDBJ databases">
        <title>Genome sequencing of Arenimonas oryziterrae.</title>
        <authorList>
            <person name="Chen F."/>
            <person name="Wang G."/>
        </authorList>
    </citation>
    <scope>NUCLEOTIDE SEQUENCE [LARGE SCALE GENOMIC DNA]</scope>
    <source>
        <strain evidence="2 3">YC6267</strain>
    </source>
</reference>
<proteinExistence type="predicted"/>
<dbReference type="RefSeq" id="WP_022969794.1">
    <property type="nucleotide sequence ID" value="NZ_ATVD01000004.1"/>
</dbReference>
<feature type="domain" description="Gp5/Type VI secretion system Vgr protein OB-fold" evidence="1">
    <location>
        <begin position="25"/>
        <end position="99"/>
    </location>
</feature>